<organism evidence="1">
    <name type="scientific">Brassica cretica</name>
    <name type="common">Mustard</name>
    <dbReference type="NCBI Taxonomy" id="69181"/>
    <lineage>
        <taxon>Eukaryota</taxon>
        <taxon>Viridiplantae</taxon>
        <taxon>Streptophyta</taxon>
        <taxon>Embryophyta</taxon>
        <taxon>Tracheophyta</taxon>
        <taxon>Spermatophyta</taxon>
        <taxon>Magnoliopsida</taxon>
        <taxon>eudicotyledons</taxon>
        <taxon>Gunneridae</taxon>
        <taxon>Pentapetalae</taxon>
        <taxon>rosids</taxon>
        <taxon>malvids</taxon>
        <taxon>Brassicales</taxon>
        <taxon>Brassicaceae</taxon>
        <taxon>Brassiceae</taxon>
        <taxon>Brassica</taxon>
    </lineage>
</organism>
<dbReference type="EMBL" id="QGKY02000190">
    <property type="protein sequence ID" value="KAF2590409.1"/>
    <property type="molecule type" value="Genomic_DNA"/>
</dbReference>
<evidence type="ECO:0000313" key="1">
    <source>
        <dbReference type="EMBL" id="KAF2590409.1"/>
    </source>
</evidence>
<protein>
    <submittedName>
        <fullName evidence="1">Uncharacterized protein</fullName>
    </submittedName>
</protein>
<name>A0A8S9K8B6_BRACR</name>
<proteinExistence type="predicted"/>
<dbReference type="AlphaFoldDB" id="A0A8S9K8B6"/>
<gene>
    <name evidence="1" type="ORF">F2Q70_00040911</name>
</gene>
<sequence>MLRRIGIRAEQRSFSMAKQQRNPPLTENEILCQTMADLTMQLQQLTTFINVSLLRQAVPVKEKIDTAKETYTDGINDDDDNVLEEDEEFFSEHIV</sequence>
<reference evidence="1" key="1">
    <citation type="submission" date="2019-12" db="EMBL/GenBank/DDBJ databases">
        <title>Genome sequencing and annotation of Brassica cretica.</title>
        <authorList>
            <person name="Studholme D.J."/>
            <person name="Sarris P.F."/>
        </authorList>
    </citation>
    <scope>NUCLEOTIDE SEQUENCE</scope>
    <source>
        <strain evidence="1">PFS-102/07</strain>
        <tissue evidence="1">Leaf</tissue>
    </source>
</reference>
<comment type="caution">
    <text evidence="1">The sequence shown here is derived from an EMBL/GenBank/DDBJ whole genome shotgun (WGS) entry which is preliminary data.</text>
</comment>
<accession>A0A8S9K8B6</accession>